<keyword evidence="5 9" id="KW-0333">Golgi apparatus</keyword>
<dbReference type="Gene3D" id="3.30.450.70">
    <property type="match status" value="1"/>
</dbReference>
<evidence type="ECO:0000256" key="7">
    <source>
        <dbReference type="ARBA" id="ARBA00046052"/>
    </source>
</evidence>
<dbReference type="PANTHER" id="PTHR23249:SF15">
    <property type="entry name" value="TRAFFICKING PROTEIN PARTICLE COMPLEX SUBUNIT 4"/>
    <property type="match status" value="1"/>
</dbReference>
<dbReference type="PANTHER" id="PTHR23249">
    <property type="entry name" value="TRAFFICKING PROTEIN PARTICLE COMPLEX SUBUNIT"/>
    <property type="match status" value="1"/>
</dbReference>
<gene>
    <name evidence="10" type="ORF">SMTD_LOCUS17507</name>
</gene>
<dbReference type="InterPro" id="IPR007233">
    <property type="entry name" value="TRAPPC"/>
</dbReference>
<dbReference type="SMART" id="SM01399">
    <property type="entry name" value="Sybindin"/>
    <property type="match status" value="1"/>
</dbReference>
<dbReference type="GO" id="GO:0005794">
    <property type="term" value="C:Golgi apparatus"/>
    <property type="evidence" value="ECO:0007669"/>
    <property type="project" value="UniProtKB-SubCell"/>
</dbReference>
<protein>
    <recommendedName>
        <fullName evidence="9">Trafficking protein particle complex subunit</fullName>
    </recommendedName>
</protein>
<dbReference type="GO" id="GO:0030008">
    <property type="term" value="C:TRAPP complex"/>
    <property type="evidence" value="ECO:0007669"/>
    <property type="project" value="UniProtKB-UniRule"/>
</dbReference>
<dbReference type="Gene3D" id="2.30.42.40">
    <property type="match status" value="1"/>
</dbReference>
<evidence type="ECO:0000256" key="3">
    <source>
        <dbReference type="ARBA" id="ARBA00022824"/>
    </source>
</evidence>
<evidence type="ECO:0000313" key="10">
    <source>
        <dbReference type="EMBL" id="VDP74400.1"/>
    </source>
</evidence>
<dbReference type="EMBL" id="UZAL01038848">
    <property type="protein sequence ID" value="VDP74400.1"/>
    <property type="molecule type" value="Genomic_DNA"/>
</dbReference>
<dbReference type="Pfam" id="PF04099">
    <property type="entry name" value="Sybindin"/>
    <property type="match status" value="1"/>
</dbReference>
<evidence type="ECO:0000256" key="8">
    <source>
        <dbReference type="ARBA" id="ARBA00046941"/>
    </source>
</evidence>
<evidence type="ECO:0000256" key="6">
    <source>
        <dbReference type="ARBA" id="ARBA00038179"/>
    </source>
</evidence>
<evidence type="ECO:0000256" key="5">
    <source>
        <dbReference type="ARBA" id="ARBA00023034"/>
    </source>
</evidence>
<dbReference type="InterPro" id="IPR011012">
    <property type="entry name" value="Longin-like_dom_sf"/>
</dbReference>
<sequence>MSVYGIYVISESGSLQFYYDHSDVNVEVEKKYDFPLSFHFKAMDGRIVVDFGACDDVKIGYTVISVDGITAKGTSLEDNRDILKVDKDNFPLTIKLGRPRLRPNDRIHLASMFHPLHSMARLLSPIPDSNSSFVAPANDKKAPRVWNSGIQTLETECCRVHCLETHTGVKFLLVTDVKLPVASREALRRVYEAYTDFVLKNPFYARNQPFNYEFFANQIKTICDQVEKGMYKGNDRMYSSNQSSLAFAAPEEASEKN</sequence>
<keyword evidence="11" id="KW-1185">Reference proteome</keyword>
<evidence type="ECO:0000256" key="9">
    <source>
        <dbReference type="RuleBase" id="RU366065"/>
    </source>
</evidence>
<comment type="function">
    <text evidence="7">Core component of the TRAPP complexes which has a function of guanine nucleotide exchange factor activity for Rab1 GTPase. Plays a role in vesicular transport from endoplasmic reticulum to Golgi and autophagy. May play a role in dendrite postsynaptic membrane trafficking.</text>
</comment>
<accession>A0A183PT22</accession>
<comment type="similarity">
    <text evidence="6">Belongs to the TRAPP small subunits family. TRAPPC4 subfamily.</text>
</comment>
<comment type="subunit">
    <text evidence="9">Part of the multisubunit transport protein particle (TRAPP) complex.</text>
</comment>
<dbReference type="STRING" id="31246.A0A183PT22"/>
<evidence type="ECO:0000256" key="4">
    <source>
        <dbReference type="ARBA" id="ARBA00022892"/>
    </source>
</evidence>
<evidence type="ECO:0000256" key="2">
    <source>
        <dbReference type="ARBA" id="ARBA00022448"/>
    </source>
</evidence>
<keyword evidence="2 9" id="KW-0813">Transport</keyword>
<name>A0A183PT22_9TREM</name>
<dbReference type="CDD" id="cd14856">
    <property type="entry name" value="TRAPPC4_synbindin"/>
    <property type="match status" value="1"/>
</dbReference>
<keyword evidence="4 9" id="KW-0931">ER-Golgi transport</keyword>
<dbReference type="Proteomes" id="UP000269396">
    <property type="component" value="Unassembled WGS sequence"/>
</dbReference>
<dbReference type="GO" id="GO:0005783">
    <property type="term" value="C:endoplasmic reticulum"/>
    <property type="evidence" value="ECO:0007669"/>
    <property type="project" value="UniProtKB-SubCell"/>
</dbReference>
<dbReference type="GO" id="GO:0006888">
    <property type="term" value="P:endoplasmic reticulum to Golgi vesicle-mediated transport"/>
    <property type="evidence" value="ECO:0007669"/>
    <property type="project" value="UniProtKB-UniRule"/>
</dbReference>
<organism evidence="10 11">
    <name type="scientific">Schistosoma mattheei</name>
    <dbReference type="NCBI Taxonomy" id="31246"/>
    <lineage>
        <taxon>Eukaryota</taxon>
        <taxon>Metazoa</taxon>
        <taxon>Spiralia</taxon>
        <taxon>Lophotrochozoa</taxon>
        <taxon>Platyhelminthes</taxon>
        <taxon>Trematoda</taxon>
        <taxon>Digenea</taxon>
        <taxon>Strigeidida</taxon>
        <taxon>Schistosomatoidea</taxon>
        <taxon>Schistosomatidae</taxon>
        <taxon>Schistosoma</taxon>
    </lineage>
</organism>
<keyword evidence="3 9" id="KW-0256">Endoplasmic reticulum</keyword>
<comment type="subunit">
    <text evidence="8">Component of the multisubunit TRAPP (transport protein particle) complex, which includes at least TRAPPC2, TRAPPC2L, TRAPPC3, TRAPPC3L, TRAPPC4, TRAPPC5, TRAPPC8, TRAPPC9, TRAPPC10, TRAPPC11 and TRAPPC12. Interacts with SDC2.</text>
</comment>
<evidence type="ECO:0000256" key="1">
    <source>
        <dbReference type="ARBA" id="ARBA00004555"/>
    </source>
</evidence>
<proteinExistence type="inferred from homology"/>
<evidence type="ECO:0000313" key="11">
    <source>
        <dbReference type="Proteomes" id="UP000269396"/>
    </source>
</evidence>
<reference evidence="10 11" key="1">
    <citation type="submission" date="2018-11" db="EMBL/GenBank/DDBJ databases">
        <authorList>
            <consortium name="Pathogen Informatics"/>
        </authorList>
    </citation>
    <scope>NUCLEOTIDE SEQUENCE [LARGE SCALE GENOMIC DNA]</scope>
    <source>
        <strain>Denwood</strain>
        <strain evidence="11">Zambia</strain>
    </source>
</reference>
<comment type="subcellular location">
    <subcellularLocation>
        <location evidence="9">Endoplasmic reticulum</location>
    </subcellularLocation>
    <subcellularLocation>
        <location evidence="9">Golgi apparatus</location>
        <location evidence="9">cis-Golgi network</location>
    </subcellularLocation>
    <subcellularLocation>
        <location evidence="1">Golgi apparatus</location>
    </subcellularLocation>
</comment>
<dbReference type="AlphaFoldDB" id="A0A183PT22"/>
<dbReference type="SUPFAM" id="SSF64356">
    <property type="entry name" value="SNARE-like"/>
    <property type="match status" value="1"/>
</dbReference>